<protein>
    <recommendedName>
        <fullName evidence="1">Amine oxidase domain-containing protein</fullName>
    </recommendedName>
</protein>
<dbReference type="AlphaFoldDB" id="A0A8S2IG09"/>
<name>A0A8S2IG09_9BILA</name>
<proteinExistence type="predicted"/>
<comment type="caution">
    <text evidence="3">The sequence shown here is derived from an EMBL/GenBank/DDBJ whole genome shotgun (WGS) entry which is preliminary data.</text>
</comment>
<dbReference type="EMBL" id="CAJNOK010005535">
    <property type="protein sequence ID" value="CAF0976200.1"/>
    <property type="molecule type" value="Genomic_DNA"/>
</dbReference>
<dbReference type="Proteomes" id="UP000677228">
    <property type="component" value="Unassembled WGS sequence"/>
</dbReference>
<dbReference type="InterPro" id="IPR002937">
    <property type="entry name" value="Amino_oxidase"/>
</dbReference>
<evidence type="ECO:0000313" key="3">
    <source>
        <dbReference type="EMBL" id="CAF3746911.1"/>
    </source>
</evidence>
<dbReference type="SUPFAM" id="SSF51905">
    <property type="entry name" value="FAD/NAD(P)-binding domain"/>
    <property type="match status" value="2"/>
</dbReference>
<organism evidence="3 4">
    <name type="scientific">Didymodactylos carnosus</name>
    <dbReference type="NCBI Taxonomy" id="1234261"/>
    <lineage>
        <taxon>Eukaryota</taxon>
        <taxon>Metazoa</taxon>
        <taxon>Spiralia</taxon>
        <taxon>Gnathifera</taxon>
        <taxon>Rotifera</taxon>
        <taxon>Eurotatoria</taxon>
        <taxon>Bdelloidea</taxon>
        <taxon>Philodinida</taxon>
        <taxon>Philodinidae</taxon>
        <taxon>Didymodactylos</taxon>
    </lineage>
</organism>
<gene>
    <name evidence="2" type="ORF">OVA965_LOCUS13343</name>
    <name evidence="3" type="ORF">TMI583_LOCUS13342</name>
</gene>
<evidence type="ECO:0000259" key="1">
    <source>
        <dbReference type="Pfam" id="PF01593"/>
    </source>
</evidence>
<sequence>MNSISVLFQEKYMIWQDFSESDAIKLALKLLIKIHKSSSNMRDYLQCGKVKHWYADPYERGGFSWPTPTQEFELSELQSSISNIHFIGEHTSPIRGWIGGSLSSAIRAALPITEKAETTFDVIIVGGGPIGLITAICLSLKQATLRIGIVEKGTNMNADSSSGAFGQRQFRQIYNEEYLAELANMSFPL</sequence>
<dbReference type="EMBL" id="CAJOBA010005539">
    <property type="protein sequence ID" value="CAF3746911.1"/>
    <property type="molecule type" value="Genomic_DNA"/>
</dbReference>
<evidence type="ECO:0000313" key="4">
    <source>
        <dbReference type="Proteomes" id="UP000682733"/>
    </source>
</evidence>
<dbReference type="SUPFAM" id="SSF54373">
    <property type="entry name" value="FAD-linked reductases, C-terminal domain"/>
    <property type="match status" value="1"/>
</dbReference>
<dbReference type="InterPro" id="IPR036188">
    <property type="entry name" value="FAD/NAD-bd_sf"/>
</dbReference>
<dbReference type="Gene3D" id="3.90.660.10">
    <property type="match status" value="1"/>
</dbReference>
<dbReference type="GO" id="GO:0016491">
    <property type="term" value="F:oxidoreductase activity"/>
    <property type="evidence" value="ECO:0007669"/>
    <property type="project" value="InterPro"/>
</dbReference>
<evidence type="ECO:0000313" key="2">
    <source>
        <dbReference type="EMBL" id="CAF0976200.1"/>
    </source>
</evidence>
<feature type="domain" description="Amine oxidase" evidence="1">
    <location>
        <begin position="10"/>
        <end position="109"/>
    </location>
</feature>
<reference evidence="3" key="1">
    <citation type="submission" date="2021-02" db="EMBL/GenBank/DDBJ databases">
        <authorList>
            <person name="Nowell W R."/>
        </authorList>
    </citation>
    <scope>NUCLEOTIDE SEQUENCE</scope>
</reference>
<dbReference type="Proteomes" id="UP000682733">
    <property type="component" value="Unassembled WGS sequence"/>
</dbReference>
<dbReference type="Gene3D" id="3.50.50.60">
    <property type="entry name" value="FAD/NAD(P)-binding domain"/>
    <property type="match status" value="2"/>
</dbReference>
<dbReference type="Pfam" id="PF01593">
    <property type="entry name" value="Amino_oxidase"/>
    <property type="match status" value="1"/>
</dbReference>
<accession>A0A8S2IG09</accession>